<gene>
    <name evidence="2" type="ORF">FGG08_005612</name>
</gene>
<feature type="compositionally biased region" description="Polar residues" evidence="1">
    <location>
        <begin position="135"/>
        <end position="146"/>
    </location>
</feature>
<proteinExistence type="predicted"/>
<comment type="caution">
    <text evidence="2">The sequence shown here is derived from an EMBL/GenBank/DDBJ whole genome shotgun (WGS) entry which is preliminary data.</text>
</comment>
<protein>
    <recommendedName>
        <fullName evidence="4">Ubiquitin-like protease family profile domain-containing protein</fullName>
    </recommendedName>
</protein>
<dbReference type="Gene3D" id="3.40.395.10">
    <property type="entry name" value="Adenoviral Proteinase, Chain A"/>
    <property type="match status" value="1"/>
</dbReference>
<dbReference type="InterPro" id="IPR038765">
    <property type="entry name" value="Papain-like_cys_pep_sf"/>
</dbReference>
<organism evidence="2 3">
    <name type="scientific">Glutinoglossum americanum</name>
    <dbReference type="NCBI Taxonomy" id="1670608"/>
    <lineage>
        <taxon>Eukaryota</taxon>
        <taxon>Fungi</taxon>
        <taxon>Dikarya</taxon>
        <taxon>Ascomycota</taxon>
        <taxon>Pezizomycotina</taxon>
        <taxon>Geoglossomycetes</taxon>
        <taxon>Geoglossales</taxon>
        <taxon>Geoglossaceae</taxon>
        <taxon>Glutinoglossum</taxon>
    </lineage>
</organism>
<dbReference type="SUPFAM" id="SSF54001">
    <property type="entry name" value="Cysteine proteinases"/>
    <property type="match status" value="1"/>
</dbReference>
<dbReference type="EMBL" id="JAGHQL010000137">
    <property type="protein sequence ID" value="KAH0537620.1"/>
    <property type="molecule type" value="Genomic_DNA"/>
</dbReference>
<feature type="compositionally biased region" description="Basic and acidic residues" evidence="1">
    <location>
        <begin position="169"/>
        <end position="183"/>
    </location>
</feature>
<evidence type="ECO:0000313" key="2">
    <source>
        <dbReference type="EMBL" id="KAH0537620.1"/>
    </source>
</evidence>
<sequence>MNTVALRYRTRVMARETTTQDISNRAVKSLAEHLKSKMGVPTPVSTDRGVTGLLGYRWVCGRGFTFPKTKLGALSEEIKAVVGALACGELEAAIETPLCLDEKPTQFAEDLRLAKVRGYENCVYLNRPSKKRRAISSSRWSANSTPPAFRSYTDDGSDHGPLLDNSGDSTRKHPQDEDTDSTHNKRSRTMTQLVGDDSFSEELPRAYVSHDPAPIPHGSSESPLTLPEPWATHVKSVEDKAHDLKRKGATNICYTSTGTGLTLKSFRPLLTSCGELDCEVIDACLSMLVRPTESSPKTVLFESTFWRTYQGRREHLSRWYNRVAPHRDVKMFLFPVYQDGYWSLFEVFKTEKTIRHYTPEGPNSIDIREEVTKCLKIEFGIEEWTVEEKLLPQGNSGVLILATAVQRVLREDVAYSEKDVLVLRRSIAAILLGRNVSELRQV</sequence>
<evidence type="ECO:0000256" key="1">
    <source>
        <dbReference type="SAM" id="MobiDB-lite"/>
    </source>
</evidence>
<dbReference type="AlphaFoldDB" id="A0A9P8I3A4"/>
<evidence type="ECO:0000313" key="3">
    <source>
        <dbReference type="Proteomes" id="UP000698800"/>
    </source>
</evidence>
<feature type="region of interest" description="Disordered" evidence="1">
    <location>
        <begin position="135"/>
        <end position="196"/>
    </location>
</feature>
<keyword evidence="3" id="KW-1185">Reference proteome</keyword>
<reference evidence="2" key="1">
    <citation type="submission" date="2021-03" db="EMBL/GenBank/DDBJ databases">
        <title>Comparative genomics and phylogenomic investigation of the class Geoglossomycetes provide insights into ecological specialization and systematics.</title>
        <authorList>
            <person name="Melie T."/>
            <person name="Pirro S."/>
            <person name="Miller A.N."/>
            <person name="Quandt A."/>
        </authorList>
    </citation>
    <scope>NUCLEOTIDE SEQUENCE</scope>
    <source>
        <strain evidence="2">GBOQ0MN5Z8</strain>
    </source>
</reference>
<dbReference type="Proteomes" id="UP000698800">
    <property type="component" value="Unassembled WGS sequence"/>
</dbReference>
<evidence type="ECO:0008006" key="4">
    <source>
        <dbReference type="Google" id="ProtNLM"/>
    </source>
</evidence>
<accession>A0A9P8I3A4</accession>
<dbReference type="OrthoDB" id="5358970at2759"/>
<name>A0A9P8I3A4_9PEZI</name>